<dbReference type="EMBL" id="SHKW01000007">
    <property type="protein sequence ID" value="RZU29821.1"/>
    <property type="molecule type" value="Genomic_DNA"/>
</dbReference>
<proteinExistence type="predicted"/>
<keyword evidence="2" id="KW-1185">Reference proteome</keyword>
<evidence type="ECO:0000313" key="1">
    <source>
        <dbReference type="EMBL" id="RZU29821.1"/>
    </source>
</evidence>
<sequence length="104" mass="12141">MAVEGINRGVWTIGYDLAPGQAHHWVQDGQAWGKVRWFNVFAYLGSYYDFPFTKTVEIERVFSRTIVRSYDDYTFRVEVIVRNIGTVSCHYIIWFAESTGQHPD</sequence>
<name>A0A4Q7Y1B9_9BACT</name>
<dbReference type="AlphaFoldDB" id="A0A4Q7Y1B9"/>
<comment type="caution">
    <text evidence="1">The sequence shown here is derived from an EMBL/GenBank/DDBJ whole genome shotgun (WGS) entry which is preliminary data.</text>
</comment>
<protein>
    <submittedName>
        <fullName evidence="1">Uncharacterized protein</fullName>
    </submittedName>
</protein>
<dbReference type="Proteomes" id="UP000292958">
    <property type="component" value="Unassembled WGS sequence"/>
</dbReference>
<reference evidence="1 2" key="1">
    <citation type="submission" date="2019-02" db="EMBL/GenBank/DDBJ databases">
        <title>Genomic Encyclopedia of Archaeal and Bacterial Type Strains, Phase II (KMG-II): from individual species to whole genera.</title>
        <authorList>
            <person name="Goeker M."/>
        </authorList>
    </citation>
    <scope>NUCLEOTIDE SEQUENCE [LARGE SCALE GENOMIC DNA]</scope>
    <source>
        <strain evidence="1 2">DSM 18101</strain>
    </source>
</reference>
<gene>
    <name evidence="1" type="ORF">BDD14_6457</name>
</gene>
<dbReference type="RefSeq" id="WP_130425190.1">
    <property type="nucleotide sequence ID" value="NZ_SHKW01000007.1"/>
</dbReference>
<organism evidence="1 2">
    <name type="scientific">Edaphobacter modestus</name>
    <dbReference type="NCBI Taxonomy" id="388466"/>
    <lineage>
        <taxon>Bacteria</taxon>
        <taxon>Pseudomonadati</taxon>
        <taxon>Acidobacteriota</taxon>
        <taxon>Terriglobia</taxon>
        <taxon>Terriglobales</taxon>
        <taxon>Acidobacteriaceae</taxon>
        <taxon>Edaphobacter</taxon>
    </lineage>
</organism>
<dbReference type="OrthoDB" id="9935212at2"/>
<accession>A0A4Q7Y1B9</accession>
<evidence type="ECO:0000313" key="2">
    <source>
        <dbReference type="Proteomes" id="UP000292958"/>
    </source>
</evidence>